<dbReference type="KEGG" id="sbae:DSM104329_01589"/>
<organism evidence="2 3">
    <name type="scientific">Capillimicrobium parvum</name>
    <dbReference type="NCBI Taxonomy" id="2884022"/>
    <lineage>
        <taxon>Bacteria</taxon>
        <taxon>Bacillati</taxon>
        <taxon>Actinomycetota</taxon>
        <taxon>Thermoleophilia</taxon>
        <taxon>Solirubrobacterales</taxon>
        <taxon>Capillimicrobiaceae</taxon>
        <taxon>Capillimicrobium</taxon>
    </lineage>
</organism>
<dbReference type="AlphaFoldDB" id="A0A9E7C034"/>
<dbReference type="SUPFAM" id="SSF54593">
    <property type="entry name" value="Glyoxalase/Bleomycin resistance protein/Dihydroxybiphenyl dioxygenase"/>
    <property type="match status" value="1"/>
</dbReference>
<dbReference type="Proteomes" id="UP001162834">
    <property type="component" value="Chromosome"/>
</dbReference>
<dbReference type="Pfam" id="PF00903">
    <property type="entry name" value="Glyoxalase"/>
    <property type="match status" value="1"/>
</dbReference>
<keyword evidence="3" id="KW-1185">Reference proteome</keyword>
<proteinExistence type="predicted"/>
<protein>
    <recommendedName>
        <fullName evidence="1">VOC domain-containing protein</fullName>
    </recommendedName>
</protein>
<dbReference type="InterPro" id="IPR004360">
    <property type="entry name" value="Glyas_Fos-R_dOase_dom"/>
</dbReference>
<gene>
    <name evidence="2" type="ORF">DSM104329_01589</name>
</gene>
<evidence type="ECO:0000313" key="3">
    <source>
        <dbReference type="Proteomes" id="UP001162834"/>
    </source>
</evidence>
<evidence type="ECO:0000313" key="2">
    <source>
        <dbReference type="EMBL" id="UGS35204.1"/>
    </source>
</evidence>
<dbReference type="EMBL" id="CP087164">
    <property type="protein sequence ID" value="UGS35204.1"/>
    <property type="molecule type" value="Genomic_DNA"/>
</dbReference>
<dbReference type="RefSeq" id="WP_259314862.1">
    <property type="nucleotide sequence ID" value="NZ_CP087164.1"/>
</dbReference>
<name>A0A9E7C034_9ACTN</name>
<dbReference type="Gene3D" id="3.10.180.10">
    <property type="entry name" value="2,3-Dihydroxybiphenyl 1,2-Dioxygenase, domain 1"/>
    <property type="match status" value="1"/>
</dbReference>
<dbReference type="PROSITE" id="PS51819">
    <property type="entry name" value="VOC"/>
    <property type="match status" value="1"/>
</dbReference>
<accession>A0A9E7C034</accession>
<reference evidence="2" key="1">
    <citation type="journal article" date="2022" name="Int. J. Syst. Evol. Microbiol.">
        <title>Pseudomonas aegrilactucae sp. nov. and Pseudomonas morbosilactucae sp. nov., pathogens causing bacterial rot of lettuce in Japan.</title>
        <authorList>
            <person name="Sawada H."/>
            <person name="Fujikawa T."/>
            <person name="Satou M."/>
        </authorList>
    </citation>
    <scope>NUCLEOTIDE SEQUENCE</scope>
    <source>
        <strain evidence="2">0166_1</strain>
    </source>
</reference>
<dbReference type="PANTHER" id="PTHR35006">
    <property type="entry name" value="GLYOXALASE FAMILY PROTEIN (AFU_ORTHOLOGUE AFUA_5G14830)"/>
    <property type="match status" value="1"/>
</dbReference>
<feature type="domain" description="VOC" evidence="1">
    <location>
        <begin position="1"/>
        <end position="119"/>
    </location>
</feature>
<evidence type="ECO:0000259" key="1">
    <source>
        <dbReference type="PROSITE" id="PS51819"/>
    </source>
</evidence>
<dbReference type="InterPro" id="IPR037523">
    <property type="entry name" value="VOC_core"/>
</dbReference>
<dbReference type="InterPro" id="IPR029068">
    <property type="entry name" value="Glyas_Bleomycin-R_OHBP_Dase"/>
</dbReference>
<dbReference type="PANTHER" id="PTHR35006:SF2">
    <property type="entry name" value="GLYOXALASE FAMILY PROTEIN (AFU_ORTHOLOGUE AFUA_5G14830)"/>
    <property type="match status" value="1"/>
</dbReference>
<sequence>MIAHIGFEVSDLERSARFYDAVFFALGVRRLHEAPAAIAYGVMEPAFWIVNRARPPAPGYGHVALRASGRAAVDAAFGAGVAAGGRSDGPPGPRPQYGPRTYAAYLLDPDGLRVELVAGADG</sequence>